<dbReference type="VEuPathDB" id="FungiDB:FOMG_02375"/>
<dbReference type="SUPFAM" id="SSF51735">
    <property type="entry name" value="NAD(P)-binding Rossmann-fold domains"/>
    <property type="match status" value="1"/>
</dbReference>
<evidence type="ECO:0000256" key="1">
    <source>
        <dbReference type="ARBA" id="ARBA00008072"/>
    </source>
</evidence>
<protein>
    <submittedName>
        <fullName evidence="4">Related to zeta-crystallin / quinone reductase (NADPH)</fullName>
    </submittedName>
</protein>
<name>A0A2H3STL1_FUSOX</name>
<keyword evidence="2" id="KW-0560">Oxidoreductase</keyword>
<sequence length="346" mass="37030">MKEYLISGKPEFKGILRDAEIPKPGPNDVLIKVIAAGLNPKDWKFTKARAESEALNAGDDVAGIVEEVGSNVFEYKPGDRVAAFHRMGHPGGTYAEYSVAPASTTFHLPPNVSFEDGAGTPLSFITAALALFQYLQVPLPTTPGQKNIGILIYGGSSAVGSYALQLAKLSNLHPIITVAGSGIGHVKSLNAATHIIDYREGSVKEQILDAANGAKITLAFDAISGNDSYKAITEVLQAAGGGHINMVDLPTDPTWRFPDDVRVTRTFVSSAYGIKHSGITEEQAKADEEFSYVFYRYLSFILANGTFKPHPVQVLPNGLNSIVDGVKALYEGRVSAKKLIVRVAAE</sequence>
<dbReference type="PANTHER" id="PTHR45348:SF5">
    <property type="entry name" value="OXIDOREDUCTASE, PUTATIVE (AFU_ORTHOLOGUE AFUA_8G01420)-RELATED"/>
    <property type="match status" value="1"/>
</dbReference>
<dbReference type="VEuPathDB" id="FungiDB:FOZG_17483"/>
<dbReference type="VEuPathDB" id="FungiDB:FOC1_g10000201"/>
<dbReference type="OrthoDB" id="3233595at2759"/>
<evidence type="ECO:0000256" key="2">
    <source>
        <dbReference type="ARBA" id="ARBA00023002"/>
    </source>
</evidence>
<evidence type="ECO:0000313" key="4">
    <source>
        <dbReference type="EMBL" id="SCO78539.1"/>
    </source>
</evidence>
<dbReference type="Gene3D" id="3.90.180.10">
    <property type="entry name" value="Medium-chain alcohol dehydrogenases, catalytic domain"/>
    <property type="match status" value="1"/>
</dbReference>
<dbReference type="EMBL" id="FMJY01000002">
    <property type="protein sequence ID" value="SCO78539.1"/>
    <property type="molecule type" value="Genomic_DNA"/>
</dbReference>
<dbReference type="Gene3D" id="3.40.50.720">
    <property type="entry name" value="NAD(P)-binding Rossmann-like Domain"/>
    <property type="match status" value="1"/>
</dbReference>
<dbReference type="SUPFAM" id="SSF50129">
    <property type="entry name" value="GroES-like"/>
    <property type="match status" value="1"/>
</dbReference>
<dbReference type="Pfam" id="PF00107">
    <property type="entry name" value="ADH_zinc_N"/>
    <property type="match status" value="1"/>
</dbReference>
<organism evidence="4 5">
    <name type="scientific">Fusarium oxysporum</name>
    <name type="common">Fusarium vascular wilt</name>
    <dbReference type="NCBI Taxonomy" id="5507"/>
    <lineage>
        <taxon>Eukaryota</taxon>
        <taxon>Fungi</taxon>
        <taxon>Dikarya</taxon>
        <taxon>Ascomycota</taxon>
        <taxon>Pezizomycotina</taxon>
        <taxon>Sordariomycetes</taxon>
        <taxon>Hypocreomycetidae</taxon>
        <taxon>Hypocreales</taxon>
        <taxon>Nectriaceae</taxon>
        <taxon>Fusarium</taxon>
        <taxon>Fusarium oxysporum species complex</taxon>
    </lineage>
</organism>
<evidence type="ECO:0000259" key="3">
    <source>
        <dbReference type="SMART" id="SM00829"/>
    </source>
</evidence>
<dbReference type="Pfam" id="PF08240">
    <property type="entry name" value="ADH_N"/>
    <property type="match status" value="1"/>
</dbReference>
<comment type="similarity">
    <text evidence="1">Belongs to the zinc-containing alcohol dehydrogenase family.</text>
</comment>
<proteinExistence type="inferred from homology"/>
<accession>A0A2H3STL1</accession>
<gene>
    <name evidence="4" type="ORF">FRV6_02752</name>
</gene>
<dbReference type="GO" id="GO:0016651">
    <property type="term" value="F:oxidoreductase activity, acting on NAD(P)H"/>
    <property type="evidence" value="ECO:0007669"/>
    <property type="project" value="InterPro"/>
</dbReference>
<dbReference type="SMART" id="SM00829">
    <property type="entry name" value="PKS_ER"/>
    <property type="match status" value="1"/>
</dbReference>
<dbReference type="InterPro" id="IPR011032">
    <property type="entry name" value="GroES-like_sf"/>
</dbReference>
<dbReference type="VEuPathDB" id="FungiDB:FOIG_09788"/>
<dbReference type="InterPro" id="IPR047122">
    <property type="entry name" value="Trans-enoyl_RdTase-like"/>
</dbReference>
<dbReference type="VEuPathDB" id="FungiDB:FOC4_g10003849"/>
<dbReference type="InterPro" id="IPR036291">
    <property type="entry name" value="NAD(P)-bd_dom_sf"/>
</dbReference>
<evidence type="ECO:0000313" key="5">
    <source>
        <dbReference type="Proteomes" id="UP000219369"/>
    </source>
</evidence>
<dbReference type="Proteomes" id="UP000219369">
    <property type="component" value="Unassembled WGS sequence"/>
</dbReference>
<dbReference type="AlphaFoldDB" id="A0A2H3STL1"/>
<reference evidence="5" key="1">
    <citation type="submission" date="2016-09" db="EMBL/GenBank/DDBJ databases">
        <authorList>
            <person name="Guldener U."/>
        </authorList>
    </citation>
    <scope>NUCLEOTIDE SEQUENCE [LARGE SCALE GENOMIC DNA]</scope>
    <source>
        <strain evidence="5">V64-1</strain>
    </source>
</reference>
<dbReference type="InterPro" id="IPR013154">
    <property type="entry name" value="ADH-like_N"/>
</dbReference>
<dbReference type="CDD" id="cd08249">
    <property type="entry name" value="enoyl_reductase_like"/>
    <property type="match status" value="1"/>
</dbReference>
<feature type="domain" description="Enoyl reductase (ER)" evidence="3">
    <location>
        <begin position="14"/>
        <end position="340"/>
    </location>
</feature>
<dbReference type="VEuPathDB" id="FungiDB:FOXG_12339"/>
<dbReference type="InterPro" id="IPR020843">
    <property type="entry name" value="ER"/>
</dbReference>
<dbReference type="PANTHER" id="PTHR45348">
    <property type="entry name" value="HYPOTHETICAL OXIDOREDUCTASE (EUROFUNG)"/>
    <property type="match status" value="1"/>
</dbReference>
<dbReference type="InterPro" id="IPR013149">
    <property type="entry name" value="ADH-like_C"/>
</dbReference>
<dbReference type="VEuPathDB" id="FungiDB:HZS61_001844"/>